<feature type="binding site" evidence="9">
    <location>
        <position position="91"/>
    </location>
    <ligand>
        <name>Mg(2+)</name>
        <dbReference type="ChEBI" id="CHEBI:18420"/>
        <label>2</label>
    </ligand>
</feature>
<dbReference type="InterPro" id="IPR050725">
    <property type="entry name" value="CysQ/Inositol_MonoPase"/>
</dbReference>
<evidence type="ECO:0000256" key="6">
    <source>
        <dbReference type="ARBA" id="ARBA00022801"/>
    </source>
</evidence>
<feature type="binding site" evidence="10">
    <location>
        <position position="217"/>
    </location>
    <ligand>
        <name>Mg(2+)</name>
        <dbReference type="ChEBI" id="CHEBI:18420"/>
        <label>1</label>
        <note>catalytic</note>
    </ligand>
</feature>
<evidence type="ECO:0000256" key="1">
    <source>
        <dbReference type="ARBA" id="ARBA00001625"/>
    </source>
</evidence>
<feature type="binding site" evidence="10">
    <location>
        <position position="94"/>
    </location>
    <ligand>
        <name>Mg(2+)</name>
        <dbReference type="ChEBI" id="CHEBI:18420"/>
        <label>1</label>
        <note>catalytic</note>
    </ligand>
</feature>
<accession>A0A2I6S4Q5</accession>
<dbReference type="PANTHER" id="PTHR43028:SF5">
    <property type="entry name" value="3'(2'),5'-BISPHOSPHATE NUCLEOTIDASE 1"/>
    <property type="match status" value="1"/>
</dbReference>
<comment type="cofactor">
    <cofactor evidence="9 10">
        <name>Mg(2+)</name>
        <dbReference type="ChEBI" id="CHEBI:18420"/>
    </cofactor>
</comment>
<feature type="binding site" evidence="9">
    <location>
        <position position="217"/>
    </location>
    <ligand>
        <name>substrate</name>
    </ligand>
</feature>
<dbReference type="InterPro" id="IPR006240">
    <property type="entry name" value="CysQ"/>
</dbReference>
<keyword evidence="12" id="KW-1185">Reference proteome</keyword>
<dbReference type="KEGG" id="atw:C0099_04365"/>
<dbReference type="Pfam" id="PF00459">
    <property type="entry name" value="Inositol_P"/>
    <property type="match status" value="1"/>
</dbReference>
<dbReference type="HAMAP" id="MF_02095">
    <property type="entry name" value="CysQ"/>
    <property type="match status" value="1"/>
</dbReference>
<evidence type="ECO:0000256" key="4">
    <source>
        <dbReference type="ARBA" id="ARBA00022519"/>
    </source>
</evidence>
<comment type="subcellular location">
    <subcellularLocation>
        <location evidence="9">Cell inner membrane</location>
        <topology evidence="9">Peripheral membrane protein</topology>
        <orientation evidence="9">Cytoplasmic side</orientation>
    </subcellularLocation>
</comment>
<keyword evidence="6 9" id="KW-0378">Hydrolase</keyword>
<evidence type="ECO:0000313" key="12">
    <source>
        <dbReference type="Proteomes" id="UP000242205"/>
    </source>
</evidence>
<dbReference type="GO" id="GO:0000287">
    <property type="term" value="F:magnesium ion binding"/>
    <property type="evidence" value="ECO:0007669"/>
    <property type="project" value="UniProtKB-UniRule"/>
</dbReference>
<dbReference type="Gene3D" id="3.40.190.80">
    <property type="match status" value="1"/>
</dbReference>
<evidence type="ECO:0000256" key="8">
    <source>
        <dbReference type="ARBA" id="ARBA00023136"/>
    </source>
</evidence>
<keyword evidence="5 9" id="KW-0479">Metal-binding</keyword>
<dbReference type="CDD" id="cd01638">
    <property type="entry name" value="CysQ"/>
    <property type="match status" value="1"/>
</dbReference>
<feature type="binding site" evidence="9">
    <location>
        <position position="91"/>
    </location>
    <ligand>
        <name>Mg(2+)</name>
        <dbReference type="ChEBI" id="CHEBI:18420"/>
        <label>1</label>
    </ligand>
</feature>
<dbReference type="PROSITE" id="PS00630">
    <property type="entry name" value="IMP_2"/>
    <property type="match status" value="1"/>
</dbReference>
<comment type="catalytic activity">
    <reaction evidence="1 9">
        <text>adenosine 3',5'-bisphosphate + H2O = AMP + phosphate</text>
        <dbReference type="Rhea" id="RHEA:10040"/>
        <dbReference type="ChEBI" id="CHEBI:15377"/>
        <dbReference type="ChEBI" id="CHEBI:43474"/>
        <dbReference type="ChEBI" id="CHEBI:58343"/>
        <dbReference type="ChEBI" id="CHEBI:456215"/>
        <dbReference type="EC" id="3.1.3.7"/>
    </reaction>
</comment>
<dbReference type="AlphaFoldDB" id="A0A2I6S4Q5"/>
<organism evidence="11 12">
    <name type="scientific">Pseudazoarcus pumilus</name>
    <dbReference type="NCBI Taxonomy" id="2067960"/>
    <lineage>
        <taxon>Bacteria</taxon>
        <taxon>Pseudomonadati</taxon>
        <taxon>Pseudomonadota</taxon>
        <taxon>Betaproteobacteria</taxon>
        <taxon>Rhodocyclales</taxon>
        <taxon>Zoogloeaceae</taxon>
        <taxon>Pseudazoarcus</taxon>
    </lineage>
</organism>
<dbReference type="InterPro" id="IPR020583">
    <property type="entry name" value="Inositol_monoP_metal-BS"/>
</dbReference>
<dbReference type="GO" id="GO:0005886">
    <property type="term" value="C:plasma membrane"/>
    <property type="evidence" value="ECO:0007669"/>
    <property type="project" value="UniProtKB-SubCell"/>
</dbReference>
<evidence type="ECO:0000256" key="5">
    <source>
        <dbReference type="ARBA" id="ARBA00022723"/>
    </source>
</evidence>
<sequence length="259" mass="27294">MSLDTEQRRSLLEALIPVAREAGRVILDVYSTDFEVRGKDDASPVTEADERAEAVIAQALEAIAPDIPLVAEEAVSAGHIPQVGERFWLVDPLDGTREFISRNGEFTVNIALVEDGEPTLGVVFAPALERLFAGAAGVGAFVEEGGERRAITTRTPPAEGLTVVASRSHGDANALAEFLRGRPIAALKNAGSSLKLCLVATGEADLYPRLGRTMEWDIAAGHAVLAAAGGCVDRLDGGPLTYGKPGFDNPHFVAAGQRN</sequence>
<evidence type="ECO:0000313" key="11">
    <source>
        <dbReference type="EMBL" id="AUN94242.1"/>
    </source>
</evidence>
<reference evidence="11 12" key="1">
    <citation type="submission" date="2018-01" db="EMBL/GenBank/DDBJ databases">
        <authorList>
            <person name="Fu G.-Y."/>
        </authorList>
    </citation>
    <scope>NUCLEOTIDE SEQUENCE [LARGE SCALE GENOMIC DNA]</scope>
    <source>
        <strain evidence="11 12">SY39</strain>
    </source>
</reference>
<feature type="binding site" evidence="9">
    <location>
        <position position="217"/>
    </location>
    <ligand>
        <name>Mg(2+)</name>
        <dbReference type="ChEBI" id="CHEBI:18420"/>
        <label>2</label>
    </ligand>
</feature>
<dbReference type="GO" id="GO:0000103">
    <property type="term" value="P:sulfate assimilation"/>
    <property type="evidence" value="ECO:0007669"/>
    <property type="project" value="TreeGrafter"/>
</dbReference>
<comment type="function">
    <text evidence="9">Converts adenosine-3',5'-bisphosphate (PAP) to AMP.</text>
</comment>
<dbReference type="InterPro" id="IPR020550">
    <property type="entry name" value="Inositol_monophosphatase_CS"/>
</dbReference>
<dbReference type="InterPro" id="IPR000760">
    <property type="entry name" value="Inositol_monophosphatase-like"/>
</dbReference>
<dbReference type="SUPFAM" id="SSF56655">
    <property type="entry name" value="Carbohydrate phosphatase"/>
    <property type="match status" value="1"/>
</dbReference>
<dbReference type="Gene3D" id="3.30.540.10">
    <property type="entry name" value="Fructose-1,6-Bisphosphatase, subunit A, domain 1"/>
    <property type="match status" value="1"/>
</dbReference>
<feature type="binding site" evidence="9">
    <location>
        <position position="72"/>
    </location>
    <ligand>
        <name>Mg(2+)</name>
        <dbReference type="ChEBI" id="CHEBI:18420"/>
        <label>1</label>
    </ligand>
</feature>
<feature type="binding site" evidence="9">
    <location>
        <position position="93"/>
    </location>
    <ligand>
        <name>Mg(2+)</name>
        <dbReference type="ChEBI" id="CHEBI:18420"/>
        <label>1</label>
    </ligand>
</feature>
<keyword evidence="7 9" id="KW-0460">Magnesium</keyword>
<dbReference type="EC" id="3.1.3.7" evidence="9"/>
<dbReference type="OrthoDB" id="9785695at2"/>
<keyword evidence="8 9" id="KW-0472">Membrane</keyword>
<keyword evidence="3 9" id="KW-1003">Cell membrane</keyword>
<protein>
    <recommendedName>
        <fullName evidence="9">3'(2'),5'-bisphosphate nucleotidase CysQ</fullName>
        <ecNumber evidence="9">3.1.3.7</ecNumber>
    </recommendedName>
    <alternativeName>
        <fullName evidence="9">3'(2'),5-bisphosphonucleoside 3'(2')-phosphohydrolase</fullName>
    </alternativeName>
    <alternativeName>
        <fullName evidence="9">3'-phosphoadenosine 5'-phosphate phosphatase</fullName>
        <shortName evidence="9">PAP phosphatase</shortName>
    </alternativeName>
</protein>
<keyword evidence="4 9" id="KW-0997">Cell inner membrane</keyword>
<feature type="binding site" evidence="9">
    <location>
        <position position="94"/>
    </location>
    <ligand>
        <name>Mg(2+)</name>
        <dbReference type="ChEBI" id="CHEBI:18420"/>
        <label>2</label>
    </ligand>
</feature>
<feature type="binding site" evidence="9">
    <location>
        <position position="72"/>
    </location>
    <ligand>
        <name>substrate</name>
    </ligand>
</feature>
<dbReference type="NCBIfam" id="TIGR01331">
    <property type="entry name" value="bisphos_cysQ"/>
    <property type="match status" value="1"/>
</dbReference>
<dbReference type="Proteomes" id="UP000242205">
    <property type="component" value="Chromosome"/>
</dbReference>
<dbReference type="PRINTS" id="PR00377">
    <property type="entry name" value="IMPHPHTASES"/>
</dbReference>
<feature type="binding site" evidence="10">
    <location>
        <position position="93"/>
    </location>
    <ligand>
        <name>Mg(2+)</name>
        <dbReference type="ChEBI" id="CHEBI:18420"/>
        <label>2</label>
    </ligand>
</feature>
<dbReference type="PROSITE" id="PS00629">
    <property type="entry name" value="IMP_1"/>
    <property type="match status" value="1"/>
</dbReference>
<name>A0A2I6S4Q5_9RHOO</name>
<dbReference type="GO" id="GO:0050427">
    <property type="term" value="P:3'-phosphoadenosine 5'-phosphosulfate metabolic process"/>
    <property type="evidence" value="ECO:0007669"/>
    <property type="project" value="TreeGrafter"/>
</dbReference>
<evidence type="ECO:0000256" key="10">
    <source>
        <dbReference type="PIRSR" id="PIRSR600760-2"/>
    </source>
</evidence>
<gene>
    <name evidence="9 11" type="primary">cysQ</name>
    <name evidence="11" type="ORF">C0099_04365</name>
</gene>
<evidence type="ECO:0000256" key="9">
    <source>
        <dbReference type="HAMAP-Rule" id="MF_02095"/>
    </source>
</evidence>
<feature type="binding site" evidence="10">
    <location>
        <position position="72"/>
    </location>
    <ligand>
        <name>Mg(2+)</name>
        <dbReference type="ChEBI" id="CHEBI:18420"/>
        <label>1</label>
        <note>catalytic</note>
    </ligand>
</feature>
<evidence type="ECO:0000256" key="2">
    <source>
        <dbReference type="ARBA" id="ARBA00005289"/>
    </source>
</evidence>
<dbReference type="PANTHER" id="PTHR43028">
    <property type="entry name" value="3'(2'),5'-BISPHOSPHATE NUCLEOTIDASE 1"/>
    <property type="match status" value="1"/>
</dbReference>
<feature type="binding site" evidence="9">
    <location>
        <begin position="93"/>
        <end position="96"/>
    </location>
    <ligand>
        <name>substrate</name>
    </ligand>
</feature>
<dbReference type="EMBL" id="CP025682">
    <property type="protein sequence ID" value="AUN94242.1"/>
    <property type="molecule type" value="Genomic_DNA"/>
</dbReference>
<evidence type="ECO:0000256" key="3">
    <source>
        <dbReference type="ARBA" id="ARBA00022475"/>
    </source>
</evidence>
<evidence type="ECO:0000256" key="7">
    <source>
        <dbReference type="ARBA" id="ARBA00022842"/>
    </source>
</evidence>
<feature type="binding site" evidence="10">
    <location>
        <position position="91"/>
    </location>
    <ligand>
        <name>Mg(2+)</name>
        <dbReference type="ChEBI" id="CHEBI:18420"/>
        <label>1</label>
        <note>catalytic</note>
    </ligand>
</feature>
<dbReference type="GO" id="GO:0008441">
    <property type="term" value="F:3'(2'),5'-bisphosphate nucleotidase activity"/>
    <property type="evidence" value="ECO:0007669"/>
    <property type="project" value="UniProtKB-UniRule"/>
</dbReference>
<proteinExistence type="inferred from homology"/>
<dbReference type="GO" id="GO:0046854">
    <property type="term" value="P:phosphatidylinositol phosphate biosynthetic process"/>
    <property type="evidence" value="ECO:0007669"/>
    <property type="project" value="InterPro"/>
</dbReference>
<comment type="similarity">
    <text evidence="2 9">Belongs to the inositol monophosphatase superfamily. CysQ family.</text>
</comment>
<dbReference type="RefSeq" id="WP_102246313.1">
    <property type="nucleotide sequence ID" value="NZ_CP025682.1"/>
</dbReference>